<dbReference type="KEGG" id="hmi:soil367_18640"/>
<dbReference type="RefSeq" id="WP_136550765.1">
    <property type="nucleotide sequence ID" value="NZ_CP031094.1"/>
</dbReference>
<proteinExistence type="predicted"/>
<keyword evidence="1" id="KW-0614">Plasmid</keyword>
<keyword evidence="2" id="KW-1185">Reference proteome</keyword>
<dbReference type="EMBL" id="CP031094">
    <property type="protein sequence ID" value="QCF28092.1"/>
    <property type="molecule type" value="Genomic_DNA"/>
</dbReference>
<sequence>MRSFYDFALSKQLISGVRPRADIQPSPWGTGCFQSLFYLEFMDQSGRTNHKDWLYLAAFVASPSSEPSYKQAIGHGHSVGQDSAEADLMAALRFVESGEAQCIYADADMLPISAELYPRLNEITGATSPVEERAAMPGAVLDISAMILAELTSGHDFWRRVWTPTIKDVVIPGAGWYF</sequence>
<dbReference type="GeneID" id="40106934"/>
<organism evidence="1 2">
    <name type="scientific">Hydrocarboniclastica marina</name>
    <dbReference type="NCBI Taxonomy" id="2259620"/>
    <lineage>
        <taxon>Bacteria</taxon>
        <taxon>Pseudomonadati</taxon>
        <taxon>Pseudomonadota</taxon>
        <taxon>Gammaproteobacteria</taxon>
        <taxon>Alteromonadales</taxon>
        <taxon>Alteromonadaceae</taxon>
        <taxon>Hydrocarboniclastica</taxon>
    </lineage>
</organism>
<evidence type="ECO:0000313" key="1">
    <source>
        <dbReference type="EMBL" id="QCF28092.1"/>
    </source>
</evidence>
<name>A0A4P7XN07_9ALTE</name>
<dbReference type="AlphaFoldDB" id="A0A4P7XN07"/>
<accession>A0A4P7XN07</accession>
<dbReference type="Proteomes" id="UP000298049">
    <property type="component" value="Plasmid psoil36-7"/>
</dbReference>
<evidence type="ECO:0000313" key="2">
    <source>
        <dbReference type="Proteomes" id="UP000298049"/>
    </source>
</evidence>
<gene>
    <name evidence="1" type="ORF">soil367_18640</name>
</gene>
<reference evidence="1 2" key="1">
    <citation type="submission" date="2018-07" db="EMBL/GenBank/DDBJ databases">
        <title>Marsedoiliclastica nanhaica gen. nov. sp. nov., a novel marine hydrocarbonoclastic bacterium isolated from an in-situ enriched hydrocarbon-degrading consortium in deep-sea sediment.</title>
        <authorList>
            <person name="Dong C."/>
            <person name="Ma T."/>
            <person name="Liu R."/>
            <person name="Shao Z."/>
        </authorList>
    </citation>
    <scope>NUCLEOTIDE SEQUENCE [LARGE SCALE GENOMIC DNA]</scope>
    <source>
        <strain evidence="2">soil36-7</strain>
        <plasmid evidence="1 2">psoil36-7</plasmid>
    </source>
</reference>
<geneLocation type="plasmid" evidence="1 2">
    <name>psoil36-7</name>
</geneLocation>
<protein>
    <submittedName>
        <fullName evidence="1">Uncharacterized protein</fullName>
    </submittedName>
</protein>